<gene>
    <name evidence="1" type="ORF">HanXRQr2_Chr04g0153261</name>
</gene>
<proteinExistence type="predicted"/>
<reference evidence="1" key="1">
    <citation type="journal article" date="2017" name="Nature">
        <title>The sunflower genome provides insights into oil metabolism, flowering and Asterid evolution.</title>
        <authorList>
            <person name="Badouin H."/>
            <person name="Gouzy J."/>
            <person name="Grassa C.J."/>
            <person name="Murat F."/>
            <person name="Staton S.E."/>
            <person name="Cottret L."/>
            <person name="Lelandais-Briere C."/>
            <person name="Owens G.L."/>
            <person name="Carrere S."/>
            <person name="Mayjonade B."/>
            <person name="Legrand L."/>
            <person name="Gill N."/>
            <person name="Kane N.C."/>
            <person name="Bowers J.E."/>
            <person name="Hubner S."/>
            <person name="Bellec A."/>
            <person name="Berard A."/>
            <person name="Berges H."/>
            <person name="Blanchet N."/>
            <person name="Boniface M.C."/>
            <person name="Brunel D."/>
            <person name="Catrice O."/>
            <person name="Chaidir N."/>
            <person name="Claudel C."/>
            <person name="Donnadieu C."/>
            <person name="Faraut T."/>
            <person name="Fievet G."/>
            <person name="Helmstetter N."/>
            <person name="King M."/>
            <person name="Knapp S.J."/>
            <person name="Lai Z."/>
            <person name="Le Paslier M.C."/>
            <person name="Lippi Y."/>
            <person name="Lorenzon L."/>
            <person name="Mandel J.R."/>
            <person name="Marage G."/>
            <person name="Marchand G."/>
            <person name="Marquand E."/>
            <person name="Bret-Mestries E."/>
            <person name="Morien E."/>
            <person name="Nambeesan S."/>
            <person name="Nguyen T."/>
            <person name="Pegot-Espagnet P."/>
            <person name="Pouilly N."/>
            <person name="Raftis F."/>
            <person name="Sallet E."/>
            <person name="Schiex T."/>
            <person name="Thomas J."/>
            <person name="Vandecasteele C."/>
            <person name="Vares D."/>
            <person name="Vear F."/>
            <person name="Vautrin S."/>
            <person name="Crespi M."/>
            <person name="Mangin B."/>
            <person name="Burke J.M."/>
            <person name="Salse J."/>
            <person name="Munos S."/>
            <person name="Vincourt P."/>
            <person name="Rieseberg L.H."/>
            <person name="Langlade N.B."/>
        </authorList>
    </citation>
    <scope>NUCLEOTIDE SEQUENCE</scope>
    <source>
        <tissue evidence="1">Leaves</tissue>
    </source>
</reference>
<accession>A0A9K3NRS2</accession>
<evidence type="ECO:0000313" key="2">
    <source>
        <dbReference type="Proteomes" id="UP000215914"/>
    </source>
</evidence>
<dbReference type="Proteomes" id="UP000215914">
    <property type="component" value="Unassembled WGS sequence"/>
</dbReference>
<dbReference type="Gramene" id="mRNA:HanXRQr2_Chr04g0153261">
    <property type="protein sequence ID" value="mRNA:HanXRQr2_Chr04g0153261"/>
    <property type="gene ID" value="HanXRQr2_Chr04g0153261"/>
</dbReference>
<sequence length="114" mass="13492">MASCDSIVKSRFAFPYCNATGGSILHRLVHYGLHQRHLLHRGHRHLPTVILDRTSDLCRQLSVQIRTRPTNPFKRVRKQNLDPSKRIKTNCKQNVVNRFLFRNPQRFGMFNNRR</sequence>
<dbReference type="EMBL" id="MNCJ02000319">
    <property type="protein sequence ID" value="KAF5809108.1"/>
    <property type="molecule type" value="Genomic_DNA"/>
</dbReference>
<keyword evidence="2" id="KW-1185">Reference proteome</keyword>
<protein>
    <submittedName>
        <fullName evidence="1">Uncharacterized protein</fullName>
    </submittedName>
</protein>
<dbReference type="AlphaFoldDB" id="A0A9K3NRS2"/>
<reference evidence="1" key="2">
    <citation type="submission" date="2020-06" db="EMBL/GenBank/DDBJ databases">
        <title>Helianthus annuus Genome sequencing and assembly Release 2.</title>
        <authorList>
            <person name="Gouzy J."/>
            <person name="Langlade N."/>
            <person name="Munos S."/>
        </authorList>
    </citation>
    <scope>NUCLEOTIDE SEQUENCE</scope>
    <source>
        <tissue evidence="1">Leaves</tissue>
    </source>
</reference>
<organism evidence="1 2">
    <name type="scientific">Helianthus annuus</name>
    <name type="common">Common sunflower</name>
    <dbReference type="NCBI Taxonomy" id="4232"/>
    <lineage>
        <taxon>Eukaryota</taxon>
        <taxon>Viridiplantae</taxon>
        <taxon>Streptophyta</taxon>
        <taxon>Embryophyta</taxon>
        <taxon>Tracheophyta</taxon>
        <taxon>Spermatophyta</taxon>
        <taxon>Magnoliopsida</taxon>
        <taxon>eudicotyledons</taxon>
        <taxon>Gunneridae</taxon>
        <taxon>Pentapetalae</taxon>
        <taxon>asterids</taxon>
        <taxon>campanulids</taxon>
        <taxon>Asterales</taxon>
        <taxon>Asteraceae</taxon>
        <taxon>Asteroideae</taxon>
        <taxon>Heliantheae alliance</taxon>
        <taxon>Heliantheae</taxon>
        <taxon>Helianthus</taxon>
    </lineage>
</organism>
<name>A0A9K3NRS2_HELAN</name>
<evidence type="ECO:0000313" key="1">
    <source>
        <dbReference type="EMBL" id="KAF5809108.1"/>
    </source>
</evidence>
<comment type="caution">
    <text evidence="1">The sequence shown here is derived from an EMBL/GenBank/DDBJ whole genome shotgun (WGS) entry which is preliminary data.</text>
</comment>